<keyword evidence="2 5" id="KW-0812">Transmembrane</keyword>
<organism evidence="6 7">
    <name type="scientific">Pacificimonas pallii</name>
    <dbReference type="NCBI Taxonomy" id="2827236"/>
    <lineage>
        <taxon>Bacteria</taxon>
        <taxon>Pseudomonadati</taxon>
        <taxon>Pseudomonadota</taxon>
        <taxon>Alphaproteobacteria</taxon>
        <taxon>Sphingomonadales</taxon>
        <taxon>Sphingosinicellaceae</taxon>
        <taxon>Pacificimonas</taxon>
    </lineage>
</organism>
<comment type="subcellular location">
    <subcellularLocation>
        <location evidence="1">Membrane</location>
        <topology evidence="1">Multi-pass membrane protein</topology>
    </subcellularLocation>
</comment>
<evidence type="ECO:0000256" key="1">
    <source>
        <dbReference type="ARBA" id="ARBA00004141"/>
    </source>
</evidence>
<dbReference type="Pfam" id="PF04172">
    <property type="entry name" value="LrgB"/>
    <property type="match status" value="1"/>
</dbReference>
<keyword evidence="7" id="KW-1185">Reference proteome</keyword>
<comment type="caution">
    <text evidence="6">The sequence shown here is derived from an EMBL/GenBank/DDBJ whole genome shotgun (WGS) entry which is preliminary data.</text>
</comment>
<sequence>MMMLTEDMWRGAAACLLTLMAFVAARGAARLAGGHPLANPVLGGALITGAMLWALSVTVEDYVIAARPLMGALDLAIVALGYVLVERLSGRIRLLLPILGALAIGTAFGIASAYFAARLFGLPLDFVQAISAKTVSSGFAIALMERLGGPPPLAAGLVIATGMIGALTVPPLLKWLKLDDDDTLGLSTGLAGHIVGTDMLMRSNAGAGAAAALAMAVAGLIAAVILPLFLS</sequence>
<evidence type="ECO:0000256" key="3">
    <source>
        <dbReference type="ARBA" id="ARBA00022989"/>
    </source>
</evidence>
<reference evidence="6 7" key="1">
    <citation type="submission" date="2021-04" db="EMBL/GenBank/DDBJ databases">
        <authorList>
            <person name="Pira H."/>
            <person name="Risdian C."/>
            <person name="Wink J."/>
        </authorList>
    </citation>
    <scope>NUCLEOTIDE SEQUENCE [LARGE SCALE GENOMIC DNA]</scope>
    <source>
        <strain evidence="6 7">WHA3</strain>
    </source>
</reference>
<evidence type="ECO:0000256" key="4">
    <source>
        <dbReference type="ARBA" id="ARBA00023136"/>
    </source>
</evidence>
<gene>
    <name evidence="6" type="ORF">KCG44_11205</name>
</gene>
<protein>
    <submittedName>
        <fullName evidence="6">LrgB family protein</fullName>
    </submittedName>
</protein>
<dbReference type="PANTHER" id="PTHR30249:SF0">
    <property type="entry name" value="PLASTIDAL GLYCOLATE_GLYCERATE TRANSLOCATOR 1, CHLOROPLASTIC"/>
    <property type="match status" value="1"/>
</dbReference>
<feature type="transmembrane region" description="Helical" evidence="5">
    <location>
        <begin position="153"/>
        <end position="173"/>
    </location>
</feature>
<name>A0ABS6SG05_9SPHN</name>
<dbReference type="InterPro" id="IPR007300">
    <property type="entry name" value="CidB/LrgB"/>
</dbReference>
<evidence type="ECO:0000313" key="6">
    <source>
        <dbReference type="EMBL" id="MBV7257352.1"/>
    </source>
</evidence>
<accession>A0ABS6SG05</accession>
<dbReference type="EMBL" id="JAGSPA010000003">
    <property type="protein sequence ID" value="MBV7257352.1"/>
    <property type="molecule type" value="Genomic_DNA"/>
</dbReference>
<evidence type="ECO:0000256" key="2">
    <source>
        <dbReference type="ARBA" id="ARBA00022692"/>
    </source>
</evidence>
<keyword evidence="3 5" id="KW-1133">Transmembrane helix</keyword>
<feature type="transmembrane region" description="Helical" evidence="5">
    <location>
        <begin position="62"/>
        <end position="85"/>
    </location>
</feature>
<evidence type="ECO:0000256" key="5">
    <source>
        <dbReference type="SAM" id="Phobius"/>
    </source>
</evidence>
<evidence type="ECO:0000313" key="7">
    <source>
        <dbReference type="Proteomes" id="UP000722336"/>
    </source>
</evidence>
<feature type="transmembrane region" description="Helical" evidence="5">
    <location>
        <begin position="94"/>
        <end position="117"/>
    </location>
</feature>
<dbReference type="Proteomes" id="UP000722336">
    <property type="component" value="Unassembled WGS sequence"/>
</dbReference>
<feature type="transmembrane region" description="Helical" evidence="5">
    <location>
        <begin position="209"/>
        <end position="230"/>
    </location>
</feature>
<dbReference type="RefSeq" id="WP_218446167.1">
    <property type="nucleotide sequence ID" value="NZ_JAGSPA010000003.1"/>
</dbReference>
<proteinExistence type="predicted"/>
<dbReference type="PANTHER" id="PTHR30249">
    <property type="entry name" value="PUTATIVE SEROTONIN TRANSPORTER"/>
    <property type="match status" value="1"/>
</dbReference>
<keyword evidence="4 5" id="KW-0472">Membrane</keyword>